<dbReference type="EMBL" id="CAJHNH020003828">
    <property type="protein sequence ID" value="CAG5130074.1"/>
    <property type="molecule type" value="Genomic_DNA"/>
</dbReference>
<name>A0A8S3ZKF4_9EUPU</name>
<proteinExistence type="predicted"/>
<evidence type="ECO:0000313" key="1">
    <source>
        <dbReference type="EMBL" id="CAG5130074.1"/>
    </source>
</evidence>
<protein>
    <submittedName>
        <fullName evidence="1">Uncharacterized protein</fullName>
    </submittedName>
</protein>
<dbReference type="OrthoDB" id="430044at2759"/>
<dbReference type="AlphaFoldDB" id="A0A8S3ZKF4"/>
<sequence length="74" mass="8467">MFELRLSDPVMAVIEYPDVARVTILDPEDESQIFFSDSEYRVSEDIGEILIPIKRIGDVSDETMVICSTVQGRW</sequence>
<reference evidence="1" key="1">
    <citation type="submission" date="2021-04" db="EMBL/GenBank/DDBJ databases">
        <authorList>
            <consortium name="Molecular Ecology Group"/>
        </authorList>
    </citation>
    <scope>NUCLEOTIDE SEQUENCE</scope>
</reference>
<accession>A0A8S3ZKF4</accession>
<dbReference type="SUPFAM" id="SSF141072">
    <property type="entry name" value="CalX-like"/>
    <property type="match status" value="1"/>
</dbReference>
<dbReference type="Proteomes" id="UP000678393">
    <property type="component" value="Unassembled WGS sequence"/>
</dbReference>
<gene>
    <name evidence="1" type="ORF">CUNI_LOCUS15632</name>
</gene>
<dbReference type="InterPro" id="IPR038081">
    <property type="entry name" value="CalX-like_sf"/>
</dbReference>
<comment type="caution">
    <text evidence="1">The sequence shown here is derived from an EMBL/GenBank/DDBJ whole genome shotgun (WGS) entry which is preliminary data.</text>
</comment>
<keyword evidence="2" id="KW-1185">Reference proteome</keyword>
<organism evidence="1 2">
    <name type="scientific">Candidula unifasciata</name>
    <dbReference type="NCBI Taxonomy" id="100452"/>
    <lineage>
        <taxon>Eukaryota</taxon>
        <taxon>Metazoa</taxon>
        <taxon>Spiralia</taxon>
        <taxon>Lophotrochozoa</taxon>
        <taxon>Mollusca</taxon>
        <taxon>Gastropoda</taxon>
        <taxon>Heterobranchia</taxon>
        <taxon>Euthyneura</taxon>
        <taxon>Panpulmonata</taxon>
        <taxon>Eupulmonata</taxon>
        <taxon>Stylommatophora</taxon>
        <taxon>Helicina</taxon>
        <taxon>Helicoidea</taxon>
        <taxon>Geomitridae</taxon>
        <taxon>Candidula</taxon>
    </lineage>
</organism>
<evidence type="ECO:0000313" key="2">
    <source>
        <dbReference type="Proteomes" id="UP000678393"/>
    </source>
</evidence>